<evidence type="ECO:0000313" key="1">
    <source>
        <dbReference type="EMBL" id="CBY12757.1"/>
    </source>
</evidence>
<dbReference type="AlphaFoldDB" id="E4XSP5"/>
<dbReference type="InParanoid" id="E4XSP5"/>
<organism evidence="1">
    <name type="scientific">Oikopleura dioica</name>
    <name type="common">Tunicate</name>
    <dbReference type="NCBI Taxonomy" id="34765"/>
    <lineage>
        <taxon>Eukaryota</taxon>
        <taxon>Metazoa</taxon>
        <taxon>Chordata</taxon>
        <taxon>Tunicata</taxon>
        <taxon>Appendicularia</taxon>
        <taxon>Copelata</taxon>
        <taxon>Oikopleuridae</taxon>
        <taxon>Oikopleura</taxon>
    </lineage>
</organism>
<accession>E4XSP5</accession>
<proteinExistence type="predicted"/>
<name>E4XSP5_OIKDI</name>
<dbReference type="OrthoDB" id="10317879at2759"/>
<gene>
    <name evidence="1" type="ORF">GSOID_T00002816001</name>
</gene>
<protein>
    <submittedName>
        <fullName evidence="1">Uncharacterized protein</fullName>
    </submittedName>
</protein>
<dbReference type="EMBL" id="FN653139">
    <property type="protein sequence ID" value="CBY12757.1"/>
    <property type="molecule type" value="Genomic_DNA"/>
</dbReference>
<keyword evidence="2" id="KW-1185">Reference proteome</keyword>
<reference evidence="1" key="1">
    <citation type="journal article" date="2010" name="Science">
        <title>Plasticity of animal genome architecture unmasked by rapid evolution of a pelagic tunicate.</title>
        <authorList>
            <person name="Denoeud F."/>
            <person name="Henriet S."/>
            <person name="Mungpakdee S."/>
            <person name="Aury J.M."/>
            <person name="Da Silva C."/>
            <person name="Brinkmann H."/>
            <person name="Mikhaleva J."/>
            <person name="Olsen L.C."/>
            <person name="Jubin C."/>
            <person name="Canestro C."/>
            <person name="Bouquet J.M."/>
            <person name="Danks G."/>
            <person name="Poulain J."/>
            <person name="Campsteijn C."/>
            <person name="Adamski M."/>
            <person name="Cross I."/>
            <person name="Yadetie F."/>
            <person name="Muffato M."/>
            <person name="Louis A."/>
            <person name="Butcher S."/>
            <person name="Tsagkogeorga G."/>
            <person name="Konrad A."/>
            <person name="Singh S."/>
            <person name="Jensen M.F."/>
            <person name="Cong E.H."/>
            <person name="Eikeseth-Otteraa H."/>
            <person name="Noel B."/>
            <person name="Anthouard V."/>
            <person name="Porcel B.M."/>
            <person name="Kachouri-Lafond R."/>
            <person name="Nishino A."/>
            <person name="Ugolini M."/>
            <person name="Chourrout P."/>
            <person name="Nishida H."/>
            <person name="Aasland R."/>
            <person name="Huzurbazar S."/>
            <person name="Westhof E."/>
            <person name="Delsuc F."/>
            <person name="Lehrach H."/>
            <person name="Reinhardt R."/>
            <person name="Weissenbach J."/>
            <person name="Roy S.W."/>
            <person name="Artiguenave F."/>
            <person name="Postlethwait J.H."/>
            <person name="Manak J.R."/>
            <person name="Thompson E.M."/>
            <person name="Jaillon O."/>
            <person name="Du Pasquier L."/>
            <person name="Boudinot P."/>
            <person name="Liberles D.A."/>
            <person name="Volff J.N."/>
            <person name="Philippe H."/>
            <person name="Lenhard B."/>
            <person name="Roest Crollius H."/>
            <person name="Wincker P."/>
            <person name="Chourrout D."/>
        </authorList>
    </citation>
    <scope>NUCLEOTIDE SEQUENCE [LARGE SCALE GENOMIC DNA]</scope>
</reference>
<dbReference type="Proteomes" id="UP000001307">
    <property type="component" value="Unassembled WGS sequence"/>
</dbReference>
<evidence type="ECO:0000313" key="2">
    <source>
        <dbReference type="Proteomes" id="UP000001307"/>
    </source>
</evidence>
<sequence length="108" mass="11907">MKSKMNKRTRKDSTGLFDANAAIDLAHAVQGLGLGMIDAGMEPLPEIPLTKRGNKNERHGKSCERFNLTASAKRALSSVLSNRRHKKRVHAHLRALSSFPDVPDHPIS</sequence>